<proteinExistence type="predicted"/>
<gene>
    <name evidence="2" type="ORF">PXEA_LOCUS36634</name>
</gene>
<evidence type="ECO:0000313" key="2">
    <source>
        <dbReference type="EMBL" id="VEL43194.1"/>
    </source>
</evidence>
<evidence type="ECO:0000313" key="3">
    <source>
        <dbReference type="Proteomes" id="UP000784294"/>
    </source>
</evidence>
<feature type="compositionally biased region" description="Basic and acidic residues" evidence="1">
    <location>
        <begin position="86"/>
        <end position="98"/>
    </location>
</feature>
<organism evidence="2 3">
    <name type="scientific">Protopolystoma xenopodis</name>
    <dbReference type="NCBI Taxonomy" id="117903"/>
    <lineage>
        <taxon>Eukaryota</taxon>
        <taxon>Metazoa</taxon>
        <taxon>Spiralia</taxon>
        <taxon>Lophotrochozoa</taxon>
        <taxon>Platyhelminthes</taxon>
        <taxon>Monogenea</taxon>
        <taxon>Polyopisthocotylea</taxon>
        <taxon>Polystomatidea</taxon>
        <taxon>Polystomatidae</taxon>
        <taxon>Protopolystoma</taxon>
    </lineage>
</organism>
<evidence type="ECO:0000256" key="1">
    <source>
        <dbReference type="SAM" id="MobiDB-lite"/>
    </source>
</evidence>
<sequence length="119" mass="13404">MTKQLFGWQPVEETSSLDVAMTPDTSLAKRQNKQPLVNLQLTGRTQVTWNFAQYPLTLPCNMCSLLLSSRPVDMCCQAGTISPNAYEEHTRHEGRGQADTRSALRVNGGHWEQRKERAS</sequence>
<dbReference type="Proteomes" id="UP000784294">
    <property type="component" value="Unassembled WGS sequence"/>
</dbReference>
<protein>
    <submittedName>
        <fullName evidence="2">Uncharacterized protein</fullName>
    </submittedName>
</protein>
<keyword evidence="3" id="KW-1185">Reference proteome</keyword>
<dbReference type="EMBL" id="CAAALY010279465">
    <property type="protein sequence ID" value="VEL43194.1"/>
    <property type="molecule type" value="Genomic_DNA"/>
</dbReference>
<reference evidence="2" key="1">
    <citation type="submission" date="2018-11" db="EMBL/GenBank/DDBJ databases">
        <authorList>
            <consortium name="Pathogen Informatics"/>
        </authorList>
    </citation>
    <scope>NUCLEOTIDE SEQUENCE</scope>
</reference>
<accession>A0A3S5C907</accession>
<comment type="caution">
    <text evidence="2">The sequence shown here is derived from an EMBL/GenBank/DDBJ whole genome shotgun (WGS) entry which is preliminary data.</text>
</comment>
<feature type="region of interest" description="Disordered" evidence="1">
    <location>
        <begin position="84"/>
        <end position="119"/>
    </location>
</feature>
<dbReference type="AlphaFoldDB" id="A0A3S5C907"/>
<name>A0A3S5C907_9PLAT</name>